<dbReference type="Gene3D" id="3.40.720.10">
    <property type="entry name" value="Alkaline Phosphatase, subunit A"/>
    <property type="match status" value="1"/>
</dbReference>
<evidence type="ECO:0000313" key="8">
    <source>
        <dbReference type="Proteomes" id="UP000237662"/>
    </source>
</evidence>
<dbReference type="Pfam" id="PF00884">
    <property type="entry name" value="Sulfatase"/>
    <property type="match status" value="1"/>
</dbReference>
<keyword evidence="3" id="KW-0378">Hydrolase</keyword>
<dbReference type="InterPro" id="IPR050738">
    <property type="entry name" value="Sulfatase"/>
</dbReference>
<dbReference type="Proteomes" id="UP000237662">
    <property type="component" value="Unassembled WGS sequence"/>
</dbReference>
<dbReference type="InterPro" id="IPR024607">
    <property type="entry name" value="Sulfatase_CS"/>
</dbReference>
<feature type="chain" id="PRO_5015707956" evidence="5">
    <location>
        <begin position="19"/>
        <end position="457"/>
    </location>
</feature>
<evidence type="ECO:0000256" key="4">
    <source>
        <dbReference type="ARBA" id="ARBA00022837"/>
    </source>
</evidence>
<dbReference type="PANTHER" id="PTHR42693:SF53">
    <property type="entry name" value="ENDO-4-O-SULFATASE"/>
    <property type="match status" value="1"/>
</dbReference>
<evidence type="ECO:0000256" key="1">
    <source>
        <dbReference type="ARBA" id="ARBA00008779"/>
    </source>
</evidence>
<evidence type="ECO:0000259" key="6">
    <source>
        <dbReference type="Pfam" id="PF00884"/>
    </source>
</evidence>
<sequence length="457" mass="49651">MRAIGYLLPLLLACGRPAASVSPAVELPNIVLIFTDDMGYADIGAYGGDHVTTPHLDALAEEGVRFTDFRVAQAVCTASRAALMTGCYPNRVGLRGALDHTAKAGLAPEEVTVAEVLKAEGYRTAMVGKWHLGHFPPYLPTNQGFDSYLGIPYSHDMWGGHPQEWAQTYFPARVPLLRDTMLLDSLSDFTQLNRLYNQTAVKVIDEHDPAGGPLFLYLAHSLPHVPLAEDPDYLDPTGQGLYADVISEIDAGVGEIRDKLTAKGMAENTLIIFSSDNGPWLSYGDHAGRTPFREGKATSFEGGVRVPLITHWPGHTPAGKVSVANLMTIDVLPSLAKLVDAPLPDRTLDGHERLDDFLGISAGPSPEPYAIYWLDDLQAVVSADGRFKLHLPHRYSTLGDQSPATGGMPVKYRQDSIGLALFNLREDPGEAKNLADRHPDIVRDLTAFSVRKGAELQ</sequence>
<comment type="caution">
    <text evidence="7">The sequence shown here is derived from an EMBL/GenBank/DDBJ whole genome shotgun (WGS) entry which is preliminary data.</text>
</comment>
<dbReference type="RefSeq" id="WP_104419750.1">
    <property type="nucleotide sequence ID" value="NZ_PTJC01000006.1"/>
</dbReference>
<evidence type="ECO:0000256" key="3">
    <source>
        <dbReference type="ARBA" id="ARBA00022801"/>
    </source>
</evidence>
<reference evidence="7 8" key="1">
    <citation type="submission" date="2018-02" db="EMBL/GenBank/DDBJ databases">
        <title>Genomic Encyclopedia of Archaeal and Bacterial Type Strains, Phase II (KMG-II): from individual species to whole genera.</title>
        <authorList>
            <person name="Goeker M."/>
        </authorList>
    </citation>
    <scope>NUCLEOTIDE SEQUENCE [LARGE SCALE GENOMIC DNA]</scope>
    <source>
        <strain evidence="7 8">DSM 29526</strain>
    </source>
</reference>
<comment type="similarity">
    <text evidence="1">Belongs to the sulfatase family.</text>
</comment>
<dbReference type="AlphaFoldDB" id="A0A2S6I240"/>
<organism evidence="7 8">
    <name type="scientific">Neolewinella xylanilytica</name>
    <dbReference type="NCBI Taxonomy" id="1514080"/>
    <lineage>
        <taxon>Bacteria</taxon>
        <taxon>Pseudomonadati</taxon>
        <taxon>Bacteroidota</taxon>
        <taxon>Saprospiria</taxon>
        <taxon>Saprospirales</taxon>
        <taxon>Lewinellaceae</taxon>
        <taxon>Neolewinella</taxon>
    </lineage>
</organism>
<dbReference type="PROSITE" id="PS00149">
    <property type="entry name" value="SULFATASE_2"/>
    <property type="match status" value="1"/>
</dbReference>
<dbReference type="CDD" id="cd16026">
    <property type="entry name" value="GALNS_like"/>
    <property type="match status" value="1"/>
</dbReference>
<gene>
    <name evidence="7" type="ORF">CLV84_2134</name>
</gene>
<feature type="signal peptide" evidence="5">
    <location>
        <begin position="1"/>
        <end position="18"/>
    </location>
</feature>
<feature type="domain" description="Sulfatase N-terminal" evidence="6">
    <location>
        <begin position="28"/>
        <end position="340"/>
    </location>
</feature>
<name>A0A2S6I240_9BACT</name>
<dbReference type="OrthoDB" id="9766107at2"/>
<keyword evidence="4" id="KW-0106">Calcium</keyword>
<proteinExistence type="inferred from homology"/>
<evidence type="ECO:0000256" key="5">
    <source>
        <dbReference type="SAM" id="SignalP"/>
    </source>
</evidence>
<evidence type="ECO:0000313" key="7">
    <source>
        <dbReference type="EMBL" id="PPK85242.1"/>
    </source>
</evidence>
<dbReference type="GO" id="GO:0046872">
    <property type="term" value="F:metal ion binding"/>
    <property type="evidence" value="ECO:0007669"/>
    <property type="project" value="UniProtKB-KW"/>
</dbReference>
<dbReference type="PANTHER" id="PTHR42693">
    <property type="entry name" value="ARYLSULFATASE FAMILY MEMBER"/>
    <property type="match status" value="1"/>
</dbReference>
<dbReference type="InterPro" id="IPR017850">
    <property type="entry name" value="Alkaline_phosphatase_core_sf"/>
</dbReference>
<dbReference type="InterPro" id="IPR000917">
    <property type="entry name" value="Sulfatase_N"/>
</dbReference>
<protein>
    <submittedName>
        <fullName evidence="7">Arylsulfatase A-like enzyme</fullName>
    </submittedName>
</protein>
<dbReference type="EMBL" id="PTJC01000006">
    <property type="protein sequence ID" value="PPK85242.1"/>
    <property type="molecule type" value="Genomic_DNA"/>
</dbReference>
<evidence type="ECO:0000256" key="2">
    <source>
        <dbReference type="ARBA" id="ARBA00022723"/>
    </source>
</evidence>
<keyword evidence="5" id="KW-0732">Signal</keyword>
<dbReference type="GO" id="GO:0004065">
    <property type="term" value="F:arylsulfatase activity"/>
    <property type="evidence" value="ECO:0007669"/>
    <property type="project" value="TreeGrafter"/>
</dbReference>
<keyword evidence="8" id="KW-1185">Reference proteome</keyword>
<dbReference type="SUPFAM" id="SSF53649">
    <property type="entry name" value="Alkaline phosphatase-like"/>
    <property type="match status" value="1"/>
</dbReference>
<accession>A0A2S6I240</accession>
<keyword evidence="2" id="KW-0479">Metal-binding</keyword>
<dbReference type="Gene3D" id="3.30.1120.10">
    <property type="match status" value="1"/>
</dbReference>